<dbReference type="PANTHER" id="PTHR10773">
    <property type="entry name" value="DNA-DIRECTED RNA POLYMERASES I, II, AND III SUBUNIT RPABC2"/>
    <property type="match status" value="1"/>
</dbReference>
<keyword evidence="4" id="KW-1185">Reference proteome</keyword>
<accession>A0A9P0CJZ7</accession>
<dbReference type="PANTHER" id="PTHR10773:SF19">
    <property type="match status" value="1"/>
</dbReference>
<feature type="region of interest" description="Disordered" evidence="1">
    <location>
        <begin position="99"/>
        <end position="156"/>
    </location>
</feature>
<dbReference type="InterPro" id="IPR057191">
    <property type="entry name" value="DUF7869"/>
</dbReference>
<proteinExistence type="predicted"/>
<dbReference type="EMBL" id="OV651824">
    <property type="protein sequence ID" value="CAH1102008.1"/>
    <property type="molecule type" value="Genomic_DNA"/>
</dbReference>
<name>A0A9P0CJZ7_9CUCU</name>
<protein>
    <recommendedName>
        <fullName evidence="2">DUF7869 domain-containing protein</fullName>
    </recommendedName>
</protein>
<dbReference type="AlphaFoldDB" id="A0A9P0CJZ7"/>
<evidence type="ECO:0000259" key="2">
    <source>
        <dbReference type="Pfam" id="PF25273"/>
    </source>
</evidence>
<dbReference type="Proteomes" id="UP001153636">
    <property type="component" value="Chromosome 12"/>
</dbReference>
<gene>
    <name evidence="3" type="ORF">PSYICH_LOCUS3411</name>
</gene>
<reference evidence="3" key="1">
    <citation type="submission" date="2022-01" db="EMBL/GenBank/DDBJ databases">
        <authorList>
            <person name="King R."/>
        </authorList>
    </citation>
    <scope>NUCLEOTIDE SEQUENCE</scope>
</reference>
<sequence>MSSRTQKMLELAKVVFEEGRELNNSDSDCLMQPLKEPSGEKMSQIIEEELINLPTILMPDLGDHSIDEFADIITSVNQNEAENERVLIVGNISNLEFHDNSNYKNDVNETEANKEPSGNETNSELEKNEENEEPTLKRKRSFNNKEKEDRWDQLKNKKEMEQGVKYKGKKKRGLEWDYSVEKPARFISAPCSCKLGQKTTKLKCQTLSEEMRQRLYNKFWSKMSWKEKKMYVKGLVQVEGVKRRQGRQEGPSRRDFSMKYFLKNGVQLVRVCKKMFAGTLGLKERGIVNWVREDYLQEPQERENINKKISDAKFLSLMQKINMSVFRPKKDECDVCVGHQTKNVTDDVYNLHQILKEEARADKEKDKQAEDAITFTMDLQSVLLSPKTNVSAMYYKTKLIVHNFTIYNLQTKEAYCFLWNEAEGQTTAQEFTSILIYFVEDKVVPKAKETGKIIILFSDGCSSQNRNSILSNALFHLASVNNVSILQKYLTKGHTQMEVDSMHSSIERVLKRTKIHLPADYIEVCKSARRSPFPYQVEYFTHGFFRNFSALNYFPSIRPGKMVGDPTVMDIKALKYENGTLTYKLRHTSEVWEELPRRMKIDIQFNIKSYRDLPPLYSDRRKIKKEKYQHLQACFLICS</sequence>
<evidence type="ECO:0000313" key="4">
    <source>
        <dbReference type="Proteomes" id="UP001153636"/>
    </source>
</evidence>
<organism evidence="3 4">
    <name type="scientific">Psylliodes chrysocephalus</name>
    <dbReference type="NCBI Taxonomy" id="3402493"/>
    <lineage>
        <taxon>Eukaryota</taxon>
        <taxon>Metazoa</taxon>
        <taxon>Ecdysozoa</taxon>
        <taxon>Arthropoda</taxon>
        <taxon>Hexapoda</taxon>
        <taxon>Insecta</taxon>
        <taxon>Pterygota</taxon>
        <taxon>Neoptera</taxon>
        <taxon>Endopterygota</taxon>
        <taxon>Coleoptera</taxon>
        <taxon>Polyphaga</taxon>
        <taxon>Cucujiformia</taxon>
        <taxon>Chrysomeloidea</taxon>
        <taxon>Chrysomelidae</taxon>
        <taxon>Galerucinae</taxon>
        <taxon>Alticini</taxon>
        <taxon>Psylliodes</taxon>
    </lineage>
</organism>
<dbReference type="OrthoDB" id="6704657at2759"/>
<evidence type="ECO:0000256" key="1">
    <source>
        <dbReference type="SAM" id="MobiDB-lite"/>
    </source>
</evidence>
<evidence type="ECO:0000313" key="3">
    <source>
        <dbReference type="EMBL" id="CAH1102008.1"/>
    </source>
</evidence>
<dbReference type="Pfam" id="PF25273">
    <property type="entry name" value="DUF7869"/>
    <property type="match status" value="1"/>
</dbReference>
<feature type="compositionally biased region" description="Basic and acidic residues" evidence="1">
    <location>
        <begin position="143"/>
        <end position="156"/>
    </location>
</feature>
<feature type="domain" description="DUF7869" evidence="2">
    <location>
        <begin position="411"/>
        <end position="526"/>
    </location>
</feature>